<organism evidence="2 3">
    <name type="scientific">Corallococcus macrosporus DSM 14697</name>
    <dbReference type="NCBI Taxonomy" id="1189310"/>
    <lineage>
        <taxon>Bacteria</taxon>
        <taxon>Pseudomonadati</taxon>
        <taxon>Myxococcota</taxon>
        <taxon>Myxococcia</taxon>
        <taxon>Myxococcales</taxon>
        <taxon>Cystobacterineae</taxon>
        <taxon>Myxococcaceae</taxon>
        <taxon>Corallococcus</taxon>
    </lineage>
</organism>
<evidence type="ECO:0000313" key="2">
    <source>
        <dbReference type="EMBL" id="ATB46341.1"/>
    </source>
</evidence>
<reference evidence="2 3" key="1">
    <citation type="submission" date="2017-06" db="EMBL/GenBank/DDBJ databases">
        <title>Sequencing and comparative analysis of myxobacterial genomes.</title>
        <authorList>
            <person name="Rupp O."/>
            <person name="Goesmann A."/>
            <person name="Sogaard-Andersen L."/>
        </authorList>
    </citation>
    <scope>NUCLEOTIDE SEQUENCE [LARGE SCALE GENOMIC DNA]</scope>
    <source>
        <strain evidence="2 3">DSM 14697</strain>
    </source>
</reference>
<feature type="region of interest" description="Disordered" evidence="1">
    <location>
        <begin position="22"/>
        <end position="99"/>
    </location>
</feature>
<gene>
    <name evidence="2" type="ORF">MYMAC_001933</name>
</gene>
<evidence type="ECO:0000256" key="1">
    <source>
        <dbReference type="SAM" id="MobiDB-lite"/>
    </source>
</evidence>
<proteinExistence type="predicted"/>
<dbReference type="KEGG" id="mmas:MYMAC_001933"/>
<sequence>MAAFTHFRPFGSALVTARAPRCARGGGWGRGGSGSESWGSRGGQRPAARSAGGHARTKGAPRGDRRGARGQTGAARQVGHVAARGASGEGGQVGGKVNGAHASGPLDGVCFRARVMARGDTAVLKHLVAVRPNPAKLRRLWRRACASARQVELPGESERVWPGAAKVNGENERESVRSLTAGHFQTGAAGGRGFQRELSGLCSRIVPSRHIHAIGAAEHACVHLCSSEDTPCVVWASPM</sequence>
<feature type="compositionally biased region" description="Gly residues" evidence="1">
    <location>
        <begin position="24"/>
        <end position="34"/>
    </location>
</feature>
<evidence type="ECO:0000313" key="3">
    <source>
        <dbReference type="Proteomes" id="UP000217343"/>
    </source>
</evidence>
<accession>A0A250JSJ4</accession>
<keyword evidence="3" id="KW-1185">Reference proteome</keyword>
<feature type="compositionally biased region" description="Gly residues" evidence="1">
    <location>
        <begin position="87"/>
        <end position="97"/>
    </location>
</feature>
<feature type="compositionally biased region" description="Low complexity" evidence="1">
    <location>
        <begin position="69"/>
        <end position="79"/>
    </location>
</feature>
<dbReference type="Proteomes" id="UP000217343">
    <property type="component" value="Chromosome"/>
</dbReference>
<protein>
    <submittedName>
        <fullName evidence="2">Uncharacterized protein</fullName>
    </submittedName>
</protein>
<dbReference type="AlphaFoldDB" id="A0A250JSJ4"/>
<dbReference type="EMBL" id="CP022203">
    <property type="protein sequence ID" value="ATB46341.1"/>
    <property type="molecule type" value="Genomic_DNA"/>
</dbReference>
<name>A0A250JSJ4_9BACT</name>